<gene>
    <name evidence="3" type="ORF">EV644_106463</name>
</gene>
<dbReference type="PROSITE" id="PS51186">
    <property type="entry name" value="GNAT"/>
    <property type="match status" value="1"/>
</dbReference>
<dbReference type="EMBL" id="SLWM01000006">
    <property type="protein sequence ID" value="TCO23154.1"/>
    <property type="molecule type" value="Genomic_DNA"/>
</dbReference>
<sequence>MHLCGVKMDDVTDDRSPAAADSPGNVTVRRAVEADDAALLEIELTAWDGSSGFPSLTSGERSQFFNERSGPDAHLVAEADGEVLGYLRLQDKYPFPEGSGVLAINGLAVANNARGRGVGSTLLEAAAAEAGRRGARKITLHVHATNAPARRLYERHGYTLEGTHHREFQIDGEYVDALDLAKFL</sequence>
<dbReference type="Pfam" id="PF00583">
    <property type="entry name" value="Acetyltransf_1"/>
    <property type="match status" value="1"/>
</dbReference>
<feature type="region of interest" description="Disordered" evidence="1">
    <location>
        <begin position="1"/>
        <end position="24"/>
    </location>
</feature>
<accession>A0ABY2BLD9</accession>
<evidence type="ECO:0000313" key="3">
    <source>
        <dbReference type="EMBL" id="TCO23154.1"/>
    </source>
</evidence>
<organism evidence="3 4">
    <name type="scientific">Kribbella orskensis</name>
    <dbReference type="NCBI Taxonomy" id="2512216"/>
    <lineage>
        <taxon>Bacteria</taxon>
        <taxon>Bacillati</taxon>
        <taxon>Actinomycetota</taxon>
        <taxon>Actinomycetes</taxon>
        <taxon>Propionibacteriales</taxon>
        <taxon>Kribbellaceae</taxon>
        <taxon>Kribbella</taxon>
    </lineage>
</organism>
<evidence type="ECO:0000259" key="2">
    <source>
        <dbReference type="PROSITE" id="PS51186"/>
    </source>
</evidence>
<evidence type="ECO:0000256" key="1">
    <source>
        <dbReference type="SAM" id="MobiDB-lite"/>
    </source>
</evidence>
<feature type="compositionally biased region" description="Basic and acidic residues" evidence="1">
    <location>
        <begin position="7"/>
        <end position="16"/>
    </location>
</feature>
<dbReference type="PANTHER" id="PTHR43072">
    <property type="entry name" value="N-ACETYLTRANSFERASE"/>
    <property type="match status" value="1"/>
</dbReference>
<protein>
    <submittedName>
        <fullName evidence="3">Ribosomal protein S18 acetylase RimI-like enzyme</fullName>
    </submittedName>
</protein>
<dbReference type="CDD" id="cd04301">
    <property type="entry name" value="NAT_SF"/>
    <property type="match status" value="1"/>
</dbReference>
<comment type="caution">
    <text evidence="3">The sequence shown here is derived from an EMBL/GenBank/DDBJ whole genome shotgun (WGS) entry which is preliminary data.</text>
</comment>
<reference evidence="3 4" key="1">
    <citation type="journal article" date="2015" name="Stand. Genomic Sci.">
        <title>Genomic Encyclopedia of Bacterial and Archaeal Type Strains, Phase III: the genomes of soil and plant-associated and newly described type strains.</title>
        <authorList>
            <person name="Whitman W.B."/>
            <person name="Woyke T."/>
            <person name="Klenk H.P."/>
            <person name="Zhou Y."/>
            <person name="Lilburn T.G."/>
            <person name="Beck B.J."/>
            <person name="De Vos P."/>
            <person name="Vandamme P."/>
            <person name="Eisen J.A."/>
            <person name="Garrity G."/>
            <person name="Hugenholtz P."/>
            <person name="Kyrpides N.C."/>
        </authorList>
    </citation>
    <scope>NUCLEOTIDE SEQUENCE [LARGE SCALE GENOMIC DNA]</scope>
    <source>
        <strain evidence="3 4">VKM Ac-2538</strain>
    </source>
</reference>
<dbReference type="Proteomes" id="UP000295818">
    <property type="component" value="Unassembled WGS sequence"/>
</dbReference>
<proteinExistence type="predicted"/>
<dbReference type="InterPro" id="IPR016181">
    <property type="entry name" value="Acyl_CoA_acyltransferase"/>
</dbReference>
<dbReference type="Gene3D" id="3.40.630.30">
    <property type="match status" value="1"/>
</dbReference>
<name>A0ABY2BLD9_9ACTN</name>
<evidence type="ECO:0000313" key="4">
    <source>
        <dbReference type="Proteomes" id="UP000295818"/>
    </source>
</evidence>
<dbReference type="InterPro" id="IPR000182">
    <property type="entry name" value="GNAT_dom"/>
</dbReference>
<keyword evidence="4" id="KW-1185">Reference proteome</keyword>
<feature type="domain" description="N-acetyltransferase" evidence="2">
    <location>
        <begin position="26"/>
        <end position="184"/>
    </location>
</feature>
<dbReference type="SUPFAM" id="SSF55729">
    <property type="entry name" value="Acyl-CoA N-acyltransferases (Nat)"/>
    <property type="match status" value="1"/>
</dbReference>